<reference evidence="1 2" key="1">
    <citation type="submission" date="2007-08" db="EMBL/GenBank/DDBJ databases">
        <authorList>
            <consortium name="The Vibrio harveyi Genome Sequencing Project"/>
            <person name="Bassler B."/>
            <person name="Clifton S.W."/>
            <person name="Fulton L."/>
            <person name="Delehaunty K."/>
            <person name="Fronick C."/>
            <person name="Harrison M."/>
            <person name="Markivic C."/>
            <person name="Fulton R."/>
            <person name="Tin-Wollam A.-M."/>
            <person name="Shah N."/>
            <person name="Pepin K."/>
            <person name="Nash W."/>
            <person name="Thiruvilangam P."/>
            <person name="Bhonagiri V."/>
            <person name="Waters C."/>
            <person name="Tu K.C."/>
            <person name="Irgon J."/>
            <person name="Wilson R.K."/>
        </authorList>
    </citation>
    <scope>NUCLEOTIDE SEQUENCE [LARGE SCALE GENOMIC DNA]</scope>
    <source>
        <strain evidence="2">ATCC BAA-1116 / BB120</strain>
    </source>
</reference>
<proteinExistence type="predicted"/>
<name>A7MYP4_VIBC1</name>
<accession>A7MYP4</accession>
<dbReference type="Proteomes" id="UP000008152">
    <property type="component" value="Chromosome I"/>
</dbReference>
<gene>
    <name evidence="1" type="ordered locus">VIBHAR_01924</name>
</gene>
<organism evidence="1 2">
    <name type="scientific">Vibrio campbellii (strain ATCC BAA-1116)</name>
    <dbReference type="NCBI Taxonomy" id="2902295"/>
    <lineage>
        <taxon>Bacteria</taxon>
        <taxon>Pseudomonadati</taxon>
        <taxon>Pseudomonadota</taxon>
        <taxon>Gammaproteobacteria</taxon>
        <taxon>Vibrionales</taxon>
        <taxon>Vibrionaceae</taxon>
        <taxon>Vibrio</taxon>
    </lineage>
</organism>
<dbReference type="AlphaFoldDB" id="A7MYP4"/>
<evidence type="ECO:0000313" key="1">
    <source>
        <dbReference type="EMBL" id="ABU70889.1"/>
    </source>
</evidence>
<dbReference type="KEGG" id="vha:VIBHAR_01924"/>
<dbReference type="EMBL" id="CP000789">
    <property type="protein sequence ID" value="ABU70889.1"/>
    <property type="molecule type" value="Genomic_DNA"/>
</dbReference>
<sequence length="120" mass="13939">MGNFMLNRGALLLRYTQEAVDWLNKVDPTGVSDLTVESANEDRTVYLVSSEVADSPDTVKEWVKLNYDVLFEGELFEWYVDQSLWPKKRDWALFQKWFKIECHSVIEDTMLGSPIVDEDA</sequence>
<dbReference type="PATRIC" id="fig|338187.36.peg.1844"/>
<protein>
    <submittedName>
        <fullName evidence="1">Uncharacterized protein</fullName>
    </submittedName>
</protein>
<evidence type="ECO:0000313" key="2">
    <source>
        <dbReference type="Proteomes" id="UP000008152"/>
    </source>
</evidence>